<dbReference type="Pfam" id="PF00378">
    <property type="entry name" value="ECH_1"/>
    <property type="match status" value="1"/>
</dbReference>
<dbReference type="RefSeq" id="WP_037268207.1">
    <property type="nucleotide sequence ID" value="NZ_QHKI01000021.1"/>
</dbReference>
<dbReference type="InterPro" id="IPR001753">
    <property type="entry name" value="Enoyl-CoA_hydra/iso"/>
</dbReference>
<dbReference type="GO" id="GO:0016836">
    <property type="term" value="F:hydro-lyase activity"/>
    <property type="evidence" value="ECO:0007669"/>
    <property type="project" value="TreeGrafter"/>
</dbReference>
<keyword evidence="2" id="KW-0276">Fatty acid metabolism</keyword>
<keyword evidence="4" id="KW-0443">Lipid metabolism</keyword>
<evidence type="ECO:0000313" key="8">
    <source>
        <dbReference type="Proteomes" id="UP000287547"/>
    </source>
</evidence>
<organism evidence="7 8">
    <name type="scientific">Kibdelosporangium aridum</name>
    <dbReference type="NCBI Taxonomy" id="2030"/>
    <lineage>
        <taxon>Bacteria</taxon>
        <taxon>Bacillati</taxon>
        <taxon>Actinomycetota</taxon>
        <taxon>Actinomycetes</taxon>
        <taxon>Pseudonocardiales</taxon>
        <taxon>Pseudonocardiaceae</taxon>
        <taxon>Kibdelosporangium</taxon>
    </lineage>
</organism>
<dbReference type="EMBL" id="QHKI01000021">
    <property type="protein sequence ID" value="RSM82804.1"/>
    <property type="molecule type" value="Genomic_DNA"/>
</dbReference>
<dbReference type="Gene3D" id="3.90.226.10">
    <property type="entry name" value="2-enoyl-CoA Hydratase, Chain A, domain 1"/>
    <property type="match status" value="1"/>
</dbReference>
<dbReference type="Gene3D" id="1.10.12.10">
    <property type="entry name" value="Lyase 2-enoyl-coa Hydratase, Chain A, domain 2"/>
    <property type="match status" value="1"/>
</dbReference>
<dbReference type="Proteomes" id="UP000287547">
    <property type="component" value="Unassembled WGS sequence"/>
</dbReference>
<comment type="similarity">
    <text evidence="1">Belongs to the enoyl-CoA hydratase/isomerase family.</text>
</comment>
<dbReference type="OrthoDB" id="370015at2"/>
<evidence type="ECO:0000313" key="7">
    <source>
        <dbReference type="EMBL" id="RSM82804.1"/>
    </source>
</evidence>
<keyword evidence="3" id="KW-0809">Transit peptide</keyword>
<accession>A0A428Z6H1</accession>
<evidence type="ECO:0000256" key="6">
    <source>
        <dbReference type="ARBA" id="ARBA00040545"/>
    </source>
</evidence>
<reference evidence="7 8" key="1">
    <citation type="submission" date="2018-05" db="EMBL/GenBank/DDBJ databases">
        <title>Evolution of GPA BGCs.</title>
        <authorList>
            <person name="Waglechner N."/>
            <person name="Wright G.D."/>
        </authorList>
    </citation>
    <scope>NUCLEOTIDE SEQUENCE [LARGE SCALE GENOMIC DNA]</scope>
    <source>
        <strain evidence="7 8">A82846</strain>
    </source>
</reference>
<dbReference type="AlphaFoldDB" id="A0A428Z6H1"/>
<dbReference type="GO" id="GO:0006631">
    <property type="term" value="P:fatty acid metabolic process"/>
    <property type="evidence" value="ECO:0007669"/>
    <property type="project" value="UniProtKB-KW"/>
</dbReference>
<dbReference type="InterPro" id="IPR052377">
    <property type="entry name" value="Mitochondrial_ECH-domain"/>
</dbReference>
<evidence type="ECO:0000256" key="5">
    <source>
        <dbReference type="ARBA" id="ARBA00037410"/>
    </source>
</evidence>
<evidence type="ECO:0000256" key="3">
    <source>
        <dbReference type="ARBA" id="ARBA00022946"/>
    </source>
</evidence>
<comment type="caution">
    <text evidence="7">The sequence shown here is derived from an EMBL/GenBank/DDBJ whole genome shotgun (WGS) entry which is preliminary data.</text>
</comment>
<dbReference type="PANTHER" id="PTHR43602">
    <property type="match status" value="1"/>
</dbReference>
<comment type="function">
    <text evidence="5">May play a role in fatty acid biosynthesis and insulin sensitivity.</text>
</comment>
<evidence type="ECO:0000256" key="2">
    <source>
        <dbReference type="ARBA" id="ARBA00022832"/>
    </source>
</evidence>
<evidence type="ECO:0000256" key="1">
    <source>
        <dbReference type="ARBA" id="ARBA00005254"/>
    </source>
</evidence>
<evidence type="ECO:0000256" key="4">
    <source>
        <dbReference type="ARBA" id="ARBA00023098"/>
    </source>
</evidence>
<dbReference type="SUPFAM" id="SSF52096">
    <property type="entry name" value="ClpP/crotonase"/>
    <property type="match status" value="1"/>
</dbReference>
<name>A0A428Z6H1_KIBAR</name>
<dbReference type="PANTHER" id="PTHR43602:SF1">
    <property type="entry name" value="ENOYL-COA HYDRATASE DOMAIN-CONTAINING PROTEIN 3, MITOCHONDRIAL"/>
    <property type="match status" value="1"/>
</dbReference>
<sequence>MTDYEHILVKTDGETIRITMNRAARRNSLSGEHLAELLSAFQAAASSEATGIVLAADGPVFSAGHDFGDVASRDLMGVRSLLKLCTELMQTIQSVPQVVIARVHGLATAAGCQLVASCDLAVAASSAGFALPGGKGGWFCHTPAVPVARSIGRKRLMELVLTGDTIPAPVALEWGLVNQVVPDSELDSAVDALLARATRGSRASKALGKQTIYAQLDRPEADAYAIALEVMASASQLPGAREGMAAFLEKRKPVWPD</sequence>
<dbReference type="CDD" id="cd06558">
    <property type="entry name" value="crotonase-like"/>
    <property type="match status" value="1"/>
</dbReference>
<gene>
    <name evidence="7" type="ORF">DMH04_24650</name>
</gene>
<proteinExistence type="inferred from homology"/>
<dbReference type="InterPro" id="IPR029045">
    <property type="entry name" value="ClpP/crotonase-like_dom_sf"/>
</dbReference>
<dbReference type="InterPro" id="IPR014748">
    <property type="entry name" value="Enoyl-CoA_hydra_C"/>
</dbReference>
<protein>
    <recommendedName>
        <fullName evidence="6">Enoyl-CoA hydratase domain-containing protein 3, mitochondrial</fullName>
    </recommendedName>
</protein>